<sequence>MSVLHACSRLAFEDCGIPMREASQYFIEEMTSNQRHNLQGLFSQAISTVADKVEKYSSNEGQPGILFMKEIPFLTRRDW</sequence>
<protein>
    <submittedName>
        <fullName evidence="1">Uncharacterized protein</fullName>
    </submittedName>
</protein>
<name>A0AAE1ADP2_9GAST</name>
<proteinExistence type="predicted"/>
<comment type="caution">
    <text evidence="1">The sequence shown here is derived from an EMBL/GenBank/DDBJ whole genome shotgun (WGS) entry which is preliminary data.</text>
</comment>
<reference evidence="1" key="1">
    <citation type="journal article" date="2023" name="G3 (Bethesda)">
        <title>A reference genome for the long-term kleptoplast-retaining sea slug Elysia crispata morphotype clarki.</title>
        <authorList>
            <person name="Eastman K.E."/>
            <person name="Pendleton A.L."/>
            <person name="Shaikh M.A."/>
            <person name="Suttiyut T."/>
            <person name="Ogas R."/>
            <person name="Tomko P."/>
            <person name="Gavelis G."/>
            <person name="Widhalm J.R."/>
            <person name="Wisecaver J.H."/>
        </authorList>
    </citation>
    <scope>NUCLEOTIDE SEQUENCE</scope>
    <source>
        <strain evidence="1">ECLA1</strain>
    </source>
</reference>
<dbReference type="AlphaFoldDB" id="A0AAE1ADP2"/>
<evidence type="ECO:0000313" key="1">
    <source>
        <dbReference type="EMBL" id="KAK3785620.1"/>
    </source>
</evidence>
<accession>A0AAE1ADP2</accession>
<dbReference type="Proteomes" id="UP001283361">
    <property type="component" value="Unassembled WGS sequence"/>
</dbReference>
<keyword evidence="2" id="KW-1185">Reference proteome</keyword>
<dbReference type="EMBL" id="JAWDGP010002101">
    <property type="protein sequence ID" value="KAK3785620.1"/>
    <property type="molecule type" value="Genomic_DNA"/>
</dbReference>
<gene>
    <name evidence="1" type="ORF">RRG08_015505</name>
</gene>
<evidence type="ECO:0000313" key="2">
    <source>
        <dbReference type="Proteomes" id="UP001283361"/>
    </source>
</evidence>
<organism evidence="1 2">
    <name type="scientific">Elysia crispata</name>
    <name type="common">lettuce slug</name>
    <dbReference type="NCBI Taxonomy" id="231223"/>
    <lineage>
        <taxon>Eukaryota</taxon>
        <taxon>Metazoa</taxon>
        <taxon>Spiralia</taxon>
        <taxon>Lophotrochozoa</taxon>
        <taxon>Mollusca</taxon>
        <taxon>Gastropoda</taxon>
        <taxon>Heterobranchia</taxon>
        <taxon>Euthyneura</taxon>
        <taxon>Panpulmonata</taxon>
        <taxon>Sacoglossa</taxon>
        <taxon>Placobranchoidea</taxon>
        <taxon>Plakobranchidae</taxon>
        <taxon>Elysia</taxon>
    </lineage>
</organism>